<sequence length="148" mass="16268">MLTTGRRAKDTVGYIKCEREKLINRTHSKRVTALLYFPYTAVIMSPQLASDAGGAMNWEMKVRISDEWLEGERNGGSHLKVSVRNSLCPELCIASSIGARQPNDASCRKILPRSSSDLETASSFLDQGRFEGLSCDSSLTTDGACDFN</sequence>
<name>A0A8J4YN43_CHIOP</name>
<proteinExistence type="predicted"/>
<dbReference type="AlphaFoldDB" id="A0A8J4YN43"/>
<protein>
    <submittedName>
        <fullName evidence="1">Uncharacterized protein</fullName>
    </submittedName>
</protein>
<accession>A0A8J4YN43</accession>
<comment type="caution">
    <text evidence="1">The sequence shown here is derived from an EMBL/GenBank/DDBJ whole genome shotgun (WGS) entry which is preliminary data.</text>
</comment>
<gene>
    <name evidence="1" type="ORF">GWK47_035633</name>
</gene>
<dbReference type="Proteomes" id="UP000770661">
    <property type="component" value="Unassembled WGS sequence"/>
</dbReference>
<evidence type="ECO:0000313" key="1">
    <source>
        <dbReference type="EMBL" id="KAG0726926.1"/>
    </source>
</evidence>
<evidence type="ECO:0000313" key="2">
    <source>
        <dbReference type="Proteomes" id="UP000770661"/>
    </source>
</evidence>
<dbReference type="EMBL" id="JACEEZ010003874">
    <property type="protein sequence ID" value="KAG0726926.1"/>
    <property type="molecule type" value="Genomic_DNA"/>
</dbReference>
<keyword evidence="2" id="KW-1185">Reference proteome</keyword>
<reference evidence="1" key="1">
    <citation type="submission" date="2020-07" db="EMBL/GenBank/DDBJ databases">
        <title>The High-quality genome of the commercially important snow crab, Chionoecetes opilio.</title>
        <authorList>
            <person name="Jeong J.-H."/>
            <person name="Ryu S."/>
        </authorList>
    </citation>
    <scope>NUCLEOTIDE SEQUENCE</scope>
    <source>
        <strain evidence="1">MADBK_172401_WGS</strain>
        <tissue evidence="1">Digestive gland</tissue>
    </source>
</reference>
<organism evidence="1 2">
    <name type="scientific">Chionoecetes opilio</name>
    <name type="common">Atlantic snow crab</name>
    <name type="synonym">Cancer opilio</name>
    <dbReference type="NCBI Taxonomy" id="41210"/>
    <lineage>
        <taxon>Eukaryota</taxon>
        <taxon>Metazoa</taxon>
        <taxon>Ecdysozoa</taxon>
        <taxon>Arthropoda</taxon>
        <taxon>Crustacea</taxon>
        <taxon>Multicrustacea</taxon>
        <taxon>Malacostraca</taxon>
        <taxon>Eumalacostraca</taxon>
        <taxon>Eucarida</taxon>
        <taxon>Decapoda</taxon>
        <taxon>Pleocyemata</taxon>
        <taxon>Brachyura</taxon>
        <taxon>Eubrachyura</taxon>
        <taxon>Majoidea</taxon>
        <taxon>Majidae</taxon>
        <taxon>Chionoecetes</taxon>
    </lineage>
</organism>